<sequence>MSTTLIKGIVIDYKEYENNDAIVKILTTKKVISFLAKGVRKPLSKNRNSLLLLTIGEYELFLSRLNNSMSKLKKGNIIENFNFLDKKNIYEEFLEIMRYIKILEYSNKEFFDLLEYSLKIAKNNNIFFIKTYILFKILTFLGYKQTADKCIECYSNKNLNDFKIFSGGMTCKIHTQNASYKSIEDLKTFYYLSHSLEIYLKFANVKSNYTIYKEIKEFINENII</sequence>
<evidence type="ECO:0000256" key="2">
    <source>
        <dbReference type="ARBA" id="ARBA00023172"/>
    </source>
</evidence>
<keyword evidence="2" id="KW-0233">DNA recombination</keyword>
<evidence type="ECO:0000313" key="6">
    <source>
        <dbReference type="Proteomes" id="UP001058364"/>
    </source>
</evidence>
<dbReference type="InterPro" id="IPR012340">
    <property type="entry name" value="NA-bd_OB-fold"/>
</dbReference>
<dbReference type="SUPFAM" id="SSF57863">
    <property type="entry name" value="ArfGap/RecO-like zinc finger"/>
    <property type="match status" value="1"/>
</dbReference>
<dbReference type="InterPro" id="IPR022572">
    <property type="entry name" value="DNA_rep/recomb_RecO_N"/>
</dbReference>
<organism evidence="5 6">
    <name type="scientific">Mesomycoplasma molare</name>
    <dbReference type="NCBI Taxonomy" id="171288"/>
    <lineage>
        <taxon>Bacteria</taxon>
        <taxon>Bacillati</taxon>
        <taxon>Mycoplasmatota</taxon>
        <taxon>Mycoplasmoidales</taxon>
        <taxon>Metamycoplasmataceae</taxon>
        <taxon>Mesomycoplasma</taxon>
    </lineage>
</organism>
<evidence type="ECO:0000256" key="1">
    <source>
        <dbReference type="ARBA" id="ARBA00022763"/>
    </source>
</evidence>
<dbReference type="Proteomes" id="UP001058364">
    <property type="component" value="Chromosome"/>
</dbReference>
<dbReference type="PANTHER" id="PTHR33991">
    <property type="entry name" value="DNA REPAIR PROTEIN RECO"/>
    <property type="match status" value="1"/>
</dbReference>
<gene>
    <name evidence="5" type="primary">recO</name>
    <name evidence="5" type="ORF">NX772_01360</name>
</gene>
<name>A0ABY5TY66_9BACT</name>
<dbReference type="SUPFAM" id="SSF50249">
    <property type="entry name" value="Nucleic acid-binding proteins"/>
    <property type="match status" value="1"/>
</dbReference>
<evidence type="ECO:0000313" key="5">
    <source>
        <dbReference type="EMBL" id="UWD34461.1"/>
    </source>
</evidence>
<dbReference type="Gene3D" id="2.40.50.140">
    <property type="entry name" value="Nucleic acid-binding proteins"/>
    <property type="match status" value="1"/>
</dbReference>
<protein>
    <submittedName>
        <fullName evidence="5">DNA repair protein RecO</fullName>
    </submittedName>
</protein>
<dbReference type="Pfam" id="PF02565">
    <property type="entry name" value="RecO_C"/>
    <property type="match status" value="1"/>
</dbReference>
<keyword evidence="3" id="KW-0234">DNA repair</keyword>
<dbReference type="NCBIfam" id="TIGR00613">
    <property type="entry name" value="reco"/>
    <property type="match status" value="1"/>
</dbReference>
<dbReference type="InterPro" id="IPR003717">
    <property type="entry name" value="RecO"/>
</dbReference>
<keyword evidence="1" id="KW-0227">DNA damage</keyword>
<dbReference type="PANTHER" id="PTHR33991:SF1">
    <property type="entry name" value="DNA REPAIR PROTEIN RECO"/>
    <property type="match status" value="1"/>
</dbReference>
<dbReference type="InterPro" id="IPR037278">
    <property type="entry name" value="ARFGAP/RecO"/>
</dbReference>
<keyword evidence="6" id="KW-1185">Reference proteome</keyword>
<evidence type="ECO:0000256" key="3">
    <source>
        <dbReference type="ARBA" id="ARBA00023204"/>
    </source>
</evidence>
<dbReference type="Pfam" id="PF11967">
    <property type="entry name" value="RecO_N"/>
    <property type="match status" value="1"/>
</dbReference>
<dbReference type="RefSeq" id="WP_240532006.1">
    <property type="nucleotide sequence ID" value="NZ_CP103423.1"/>
</dbReference>
<dbReference type="EMBL" id="CP103423">
    <property type="protein sequence ID" value="UWD34461.1"/>
    <property type="molecule type" value="Genomic_DNA"/>
</dbReference>
<evidence type="ECO:0000259" key="4">
    <source>
        <dbReference type="Pfam" id="PF11967"/>
    </source>
</evidence>
<accession>A0ABY5TY66</accession>
<proteinExistence type="predicted"/>
<reference evidence="5" key="1">
    <citation type="submission" date="2022-08" db="EMBL/GenBank/DDBJ databases">
        <title>Complete genome sequence of Mycoplasma molare type strain H 542.</title>
        <authorList>
            <person name="Spergser J."/>
        </authorList>
    </citation>
    <scope>NUCLEOTIDE SEQUENCE</scope>
    <source>
        <strain evidence="5">H 542</strain>
    </source>
</reference>
<feature type="domain" description="DNA replication/recombination mediator RecO N-terminal" evidence="4">
    <location>
        <begin position="1"/>
        <end position="81"/>
    </location>
</feature>